<feature type="chain" id="PRO_5032281289" description="NapC/NirT cytochrome c N-terminal domain-containing protein" evidence="12">
    <location>
        <begin position="19"/>
        <end position="166"/>
    </location>
</feature>
<dbReference type="InterPro" id="IPR036280">
    <property type="entry name" value="Multihaem_cyt_sf"/>
</dbReference>
<dbReference type="Proteomes" id="UP000885822">
    <property type="component" value="Unassembled WGS sequence"/>
</dbReference>
<evidence type="ECO:0000256" key="4">
    <source>
        <dbReference type="ARBA" id="ARBA00022475"/>
    </source>
</evidence>
<dbReference type="GO" id="GO:0009055">
    <property type="term" value="F:electron transfer activity"/>
    <property type="evidence" value="ECO:0007669"/>
    <property type="project" value="TreeGrafter"/>
</dbReference>
<dbReference type="GO" id="GO:0046872">
    <property type="term" value="F:metal ion binding"/>
    <property type="evidence" value="ECO:0007669"/>
    <property type="project" value="UniProtKB-KW"/>
</dbReference>
<proteinExistence type="inferred from homology"/>
<reference evidence="14" key="1">
    <citation type="journal article" date="2020" name="mSystems">
        <title>Genome- and Community-Level Interaction Insights into Carbon Utilization and Element Cycling Functions of Hydrothermarchaeota in Hydrothermal Sediment.</title>
        <authorList>
            <person name="Zhou Z."/>
            <person name="Liu Y."/>
            <person name="Xu W."/>
            <person name="Pan J."/>
            <person name="Luo Z.H."/>
            <person name="Li M."/>
        </authorList>
    </citation>
    <scope>NUCLEOTIDE SEQUENCE [LARGE SCALE GENOMIC DNA]</scope>
    <source>
        <strain evidence="14">HyVt-26</strain>
    </source>
</reference>
<organism evidence="14">
    <name type="scientific">Thiolapillus brandeum</name>
    <dbReference type="NCBI Taxonomy" id="1076588"/>
    <lineage>
        <taxon>Bacteria</taxon>
        <taxon>Pseudomonadati</taxon>
        <taxon>Pseudomonadota</taxon>
        <taxon>Gammaproteobacteria</taxon>
        <taxon>Chromatiales</taxon>
        <taxon>Sedimenticolaceae</taxon>
        <taxon>Thiolapillus</taxon>
    </lineage>
</organism>
<sequence>MKNTMSKLTRLWCSIGLAAVGVSCTSLIFAEDLESLQDCESCHAQQATEFQASVHYINRSGVQAGCNNCHAFKQHKKGKKTSKTVKKDRLDMAISEWQRMLKNDSKECKTCHSTMAMDLAKQEPRSVERHEKSFNEGETSCIKCHKGISHYLPHGWKDKAKKMGLH</sequence>
<evidence type="ECO:0000256" key="6">
    <source>
        <dbReference type="ARBA" id="ARBA00022692"/>
    </source>
</evidence>
<keyword evidence="10" id="KW-0408">Iron</keyword>
<keyword evidence="5" id="KW-0349">Heme</keyword>
<dbReference type="GO" id="GO:0005886">
    <property type="term" value="C:plasma membrane"/>
    <property type="evidence" value="ECO:0007669"/>
    <property type="project" value="UniProtKB-SubCell"/>
</dbReference>
<evidence type="ECO:0000256" key="11">
    <source>
        <dbReference type="ARBA" id="ARBA00023136"/>
    </source>
</evidence>
<evidence type="ECO:0000256" key="3">
    <source>
        <dbReference type="ARBA" id="ARBA00022448"/>
    </source>
</evidence>
<comment type="similarity">
    <text evidence="2">Belongs to the NapC/NirT/NrfH family.</text>
</comment>
<dbReference type="InterPro" id="IPR051174">
    <property type="entry name" value="Cytochrome_c-type_ET"/>
</dbReference>
<keyword evidence="4" id="KW-1003">Cell membrane</keyword>
<keyword evidence="8" id="KW-0249">Electron transport</keyword>
<dbReference type="PANTHER" id="PTHR30333">
    <property type="entry name" value="CYTOCHROME C-TYPE PROTEIN"/>
    <property type="match status" value="1"/>
</dbReference>
<dbReference type="PANTHER" id="PTHR30333:SF1">
    <property type="entry name" value="CYTOCHROME C-TYPE PROTEIN NAPC"/>
    <property type="match status" value="1"/>
</dbReference>
<gene>
    <name evidence="14" type="ORF">ENG92_04115</name>
</gene>
<evidence type="ECO:0000259" key="13">
    <source>
        <dbReference type="Pfam" id="PF03264"/>
    </source>
</evidence>
<dbReference type="EMBL" id="DRCV01000182">
    <property type="protein sequence ID" value="HDK38182.1"/>
    <property type="molecule type" value="Genomic_DNA"/>
</dbReference>
<dbReference type="SUPFAM" id="SSF48695">
    <property type="entry name" value="Multiheme cytochromes"/>
    <property type="match status" value="1"/>
</dbReference>
<evidence type="ECO:0000313" key="14">
    <source>
        <dbReference type="EMBL" id="HDK38182.1"/>
    </source>
</evidence>
<dbReference type="GO" id="GO:0009061">
    <property type="term" value="P:anaerobic respiration"/>
    <property type="evidence" value="ECO:0007669"/>
    <property type="project" value="TreeGrafter"/>
</dbReference>
<feature type="domain" description="NapC/NirT cytochrome c N-terminal" evidence="13">
    <location>
        <begin position="80"/>
        <end position="154"/>
    </location>
</feature>
<dbReference type="Gene3D" id="1.10.3820.10">
    <property type="entry name" value="Di-heme elbow motif domain"/>
    <property type="match status" value="1"/>
</dbReference>
<evidence type="ECO:0000256" key="7">
    <source>
        <dbReference type="ARBA" id="ARBA00022723"/>
    </source>
</evidence>
<name>A0A831NTM5_9GAMM</name>
<comment type="caution">
    <text evidence="14">The sequence shown here is derived from an EMBL/GenBank/DDBJ whole genome shotgun (WGS) entry which is preliminary data.</text>
</comment>
<evidence type="ECO:0000256" key="2">
    <source>
        <dbReference type="ARBA" id="ARBA00007395"/>
    </source>
</evidence>
<dbReference type="Pfam" id="PF03264">
    <property type="entry name" value="Cytochrom_NNT"/>
    <property type="match status" value="2"/>
</dbReference>
<dbReference type="InterPro" id="IPR005126">
    <property type="entry name" value="NapC/NirT_cyt_c_N"/>
</dbReference>
<keyword evidence="3" id="KW-0813">Transport</keyword>
<evidence type="ECO:0000256" key="8">
    <source>
        <dbReference type="ARBA" id="ARBA00022982"/>
    </source>
</evidence>
<feature type="signal peptide" evidence="12">
    <location>
        <begin position="1"/>
        <end position="18"/>
    </location>
</feature>
<keyword evidence="11" id="KW-0472">Membrane</keyword>
<evidence type="ECO:0000256" key="5">
    <source>
        <dbReference type="ARBA" id="ARBA00022617"/>
    </source>
</evidence>
<evidence type="ECO:0000256" key="10">
    <source>
        <dbReference type="ARBA" id="ARBA00023004"/>
    </source>
</evidence>
<evidence type="ECO:0000256" key="9">
    <source>
        <dbReference type="ARBA" id="ARBA00022989"/>
    </source>
</evidence>
<protein>
    <recommendedName>
        <fullName evidence="13">NapC/NirT cytochrome c N-terminal domain-containing protein</fullName>
    </recommendedName>
</protein>
<keyword evidence="7" id="KW-0479">Metal-binding</keyword>
<dbReference type="AlphaFoldDB" id="A0A831NTM5"/>
<comment type="subcellular location">
    <subcellularLocation>
        <location evidence="1">Cell membrane</location>
    </subcellularLocation>
</comment>
<dbReference type="PROSITE" id="PS51257">
    <property type="entry name" value="PROKAR_LIPOPROTEIN"/>
    <property type="match status" value="1"/>
</dbReference>
<keyword evidence="12" id="KW-0732">Signal</keyword>
<accession>A0A831NTM5</accession>
<feature type="domain" description="NapC/NirT cytochrome c N-terminal" evidence="13">
    <location>
        <begin position="17"/>
        <end position="75"/>
    </location>
</feature>
<evidence type="ECO:0000256" key="12">
    <source>
        <dbReference type="SAM" id="SignalP"/>
    </source>
</evidence>
<evidence type="ECO:0000256" key="1">
    <source>
        <dbReference type="ARBA" id="ARBA00004236"/>
    </source>
</evidence>
<keyword evidence="9" id="KW-1133">Transmembrane helix</keyword>
<dbReference type="InterPro" id="IPR038266">
    <property type="entry name" value="NapC/NirT_cytc_sf"/>
</dbReference>
<keyword evidence="6" id="KW-0812">Transmembrane</keyword>